<feature type="region of interest" description="Disordered" evidence="1">
    <location>
        <begin position="1"/>
        <end position="85"/>
    </location>
</feature>
<sequence>MATKSESKFANFSPPPLPQNYDKNEPAVSLPKGLGTDGLASSIGAQPSTPRFNPKNTSIITPEHTPPQSLRPSSSSSLPNPTTYSTDPDLEYLLSLNNLSLSNTPILPRDRYDLNATRSSSHPHNHILNRESEDLRTHYKNLEFYQKWTSHLISKLTGIPMPRYLIFTSTTKLTNTTPQSCIESLVKNDDSHSFPPRADYSNELTIITRQKKLLRENDLAICISELEALTTRLITLPFPLPHIPQNEENNTDTLLYRLHTATSKSTYSRSYGFRCPGWIDSLYTSGVTSERQKNGRAFQAHCNATHDPSPYISVSTSIARIMRLSGCQKGKEAGSRVFVISLNRLRQLGIKAQSTEIYLKDFVGSAGNKGENRVSYVTDTHWLVEEWIPDQAIVSEMDCGQFLEIADREGISWEEARNYRSKTFKAELEPRKIDLEKWPKRYLDGKN</sequence>
<evidence type="ECO:0000256" key="1">
    <source>
        <dbReference type="SAM" id="MobiDB-lite"/>
    </source>
</evidence>
<feature type="compositionally biased region" description="Low complexity" evidence="1">
    <location>
        <begin position="66"/>
        <end position="85"/>
    </location>
</feature>
<comment type="caution">
    <text evidence="3">The sequence shown here is derived from an EMBL/GenBank/DDBJ whole genome shotgun (WGS) entry which is preliminary data.</text>
</comment>
<gene>
    <name evidence="3" type="ORF">BGAL_0125g00200</name>
</gene>
<reference evidence="3 4" key="1">
    <citation type="submission" date="2017-12" db="EMBL/GenBank/DDBJ databases">
        <title>Comparative genomics of Botrytis spp.</title>
        <authorList>
            <person name="Valero-Jimenez C.A."/>
            <person name="Tapia P."/>
            <person name="Veloso J."/>
            <person name="Silva-Moreno E."/>
            <person name="Staats M."/>
            <person name="Valdes J.H."/>
            <person name="Van Kan J.A.L."/>
        </authorList>
    </citation>
    <scope>NUCLEOTIDE SEQUENCE [LARGE SCALE GENOMIC DNA]</scope>
    <source>
        <strain evidence="3 4">MUCL435</strain>
    </source>
</reference>
<dbReference type="OrthoDB" id="3550470at2759"/>
<feature type="domain" description="DUF7587" evidence="2">
    <location>
        <begin position="251"/>
        <end position="401"/>
    </location>
</feature>
<proteinExistence type="predicted"/>
<dbReference type="AlphaFoldDB" id="A0A4S8QZZ6"/>
<name>A0A4S8QZZ6_9HELO</name>
<protein>
    <recommendedName>
        <fullName evidence="2">DUF7587 domain-containing protein</fullName>
    </recommendedName>
</protein>
<dbReference type="EMBL" id="PQXL01000125">
    <property type="protein sequence ID" value="THV51063.1"/>
    <property type="molecule type" value="Genomic_DNA"/>
</dbReference>
<evidence type="ECO:0000313" key="3">
    <source>
        <dbReference type="EMBL" id="THV51063.1"/>
    </source>
</evidence>
<evidence type="ECO:0000259" key="2">
    <source>
        <dbReference type="Pfam" id="PF24494"/>
    </source>
</evidence>
<dbReference type="Pfam" id="PF24494">
    <property type="entry name" value="DUF7587"/>
    <property type="match status" value="1"/>
</dbReference>
<feature type="compositionally biased region" description="Polar residues" evidence="1">
    <location>
        <begin position="43"/>
        <end position="60"/>
    </location>
</feature>
<evidence type="ECO:0000313" key="4">
    <source>
        <dbReference type="Proteomes" id="UP000308671"/>
    </source>
</evidence>
<accession>A0A4S8QZZ6</accession>
<keyword evidence="4" id="KW-1185">Reference proteome</keyword>
<dbReference type="Proteomes" id="UP000308671">
    <property type="component" value="Unassembled WGS sequence"/>
</dbReference>
<dbReference type="InterPro" id="IPR056009">
    <property type="entry name" value="DUF7587"/>
</dbReference>
<organism evidence="3 4">
    <name type="scientific">Botrytis galanthina</name>
    <dbReference type="NCBI Taxonomy" id="278940"/>
    <lineage>
        <taxon>Eukaryota</taxon>
        <taxon>Fungi</taxon>
        <taxon>Dikarya</taxon>
        <taxon>Ascomycota</taxon>
        <taxon>Pezizomycotina</taxon>
        <taxon>Leotiomycetes</taxon>
        <taxon>Helotiales</taxon>
        <taxon>Sclerotiniaceae</taxon>
        <taxon>Botrytis</taxon>
    </lineage>
</organism>